<dbReference type="Proteomes" id="UP000009131">
    <property type="component" value="Unassembled WGS sequence"/>
</dbReference>
<dbReference type="GO" id="GO:0016281">
    <property type="term" value="C:eukaryotic translation initiation factor 4F complex"/>
    <property type="evidence" value="ECO:0007669"/>
    <property type="project" value="TreeGrafter"/>
</dbReference>
<dbReference type="InterPro" id="IPR001040">
    <property type="entry name" value="TIF_eIF_4E"/>
</dbReference>
<accession>G7EB57</accession>
<dbReference type="AlphaFoldDB" id="G7EB57"/>
<protein>
    <recommendedName>
        <fullName evidence="5">Translation initiation factor eIF4e</fullName>
    </recommendedName>
</protein>
<organism evidence="3 4">
    <name type="scientific">Mixia osmundae (strain CBS 9802 / IAM 14324 / JCM 22182 / KY 12970)</name>
    <dbReference type="NCBI Taxonomy" id="764103"/>
    <lineage>
        <taxon>Eukaryota</taxon>
        <taxon>Fungi</taxon>
        <taxon>Dikarya</taxon>
        <taxon>Basidiomycota</taxon>
        <taxon>Pucciniomycotina</taxon>
        <taxon>Mixiomycetes</taxon>
        <taxon>Mixiales</taxon>
        <taxon>Mixiaceae</taxon>
        <taxon>Mixia</taxon>
    </lineage>
</organism>
<keyword evidence="1" id="KW-0694">RNA-binding</keyword>
<reference evidence="3 4" key="2">
    <citation type="journal article" date="2012" name="Open Biol.">
        <title>Characteristics of nucleosomes and linker DNA regions on the genome of the basidiomycete Mixia osmundae revealed by mono- and dinucleosome mapping.</title>
        <authorList>
            <person name="Nishida H."/>
            <person name="Kondo S."/>
            <person name="Matsumoto T."/>
            <person name="Suzuki Y."/>
            <person name="Yoshikawa H."/>
            <person name="Taylor T.D."/>
            <person name="Sugiyama J."/>
        </authorList>
    </citation>
    <scope>NUCLEOTIDE SEQUENCE [LARGE SCALE GENOMIC DNA]</scope>
    <source>
        <strain evidence="4">CBS 9802 / IAM 14324 / JCM 22182 / KY 12970</strain>
    </source>
</reference>
<dbReference type="InterPro" id="IPR023398">
    <property type="entry name" value="TIF_eIF4e-like"/>
</dbReference>
<dbReference type="Pfam" id="PF01652">
    <property type="entry name" value="IF4E"/>
    <property type="match status" value="1"/>
</dbReference>
<keyword evidence="1" id="KW-0648">Protein biosynthesis</keyword>
<evidence type="ECO:0000313" key="3">
    <source>
        <dbReference type="EMBL" id="GAB00068.1"/>
    </source>
</evidence>
<dbReference type="STRING" id="764103.G7EB57"/>
<dbReference type="PANTHER" id="PTHR11960:SF18">
    <property type="entry name" value="EUKARYOTIC TRANSLATION INITIATION FACTOR 4E HOMOLOGOUS PROTEIN, ISOFORM B"/>
    <property type="match status" value="1"/>
</dbReference>
<name>G7EB57_MIXOS</name>
<keyword evidence="1" id="KW-0396">Initiation factor</keyword>
<dbReference type="GO" id="GO:0003743">
    <property type="term" value="F:translation initiation factor activity"/>
    <property type="evidence" value="ECO:0007669"/>
    <property type="project" value="UniProtKB-KW"/>
</dbReference>
<dbReference type="RefSeq" id="XP_014565124.1">
    <property type="nucleotide sequence ID" value="XM_014709638.1"/>
</dbReference>
<dbReference type="eggNOG" id="KOG1669">
    <property type="taxonomic scope" value="Eukaryota"/>
</dbReference>
<feature type="compositionally biased region" description="Basic and acidic residues" evidence="2">
    <location>
        <begin position="309"/>
        <end position="341"/>
    </location>
</feature>
<sequence>MSTSRMPAIGSGVIGTGATTRTRQRSGQGTARRAGATGSDAALWPPLQEGGGPLGMQPAQGQRELPSYSSVSSRQQQPNGHPATAQGGKIHPLKHVWSIKYSHRAEGEHYNEHSYESGMLTVSKFGSVESMWSTLSHLRRPSELPAVSHLHVFKSHIRPVWEDPANKDGGKWQIKLKKGVADRLWEEILCAMVGERLLMPLPGTNDDTQERVDAVYADDDICGAVLSIRKEEDILTVWHKDRADTAKRERLKDGIRRALALSNSTLLVYKPNQDKLAETAVTVSHLASRSTPRRSHGRTDEPPPPSDVSRGDRMVFRDWNRSSLRHDGHQQQRAPARREWSARPTAPL</sequence>
<feature type="region of interest" description="Disordered" evidence="2">
    <location>
        <begin position="283"/>
        <end position="348"/>
    </location>
</feature>
<comment type="caution">
    <text evidence="3">The sequence shown here is derived from an EMBL/GenBank/DDBJ whole genome shotgun (WGS) entry which is preliminary data.</text>
</comment>
<dbReference type="OrthoDB" id="590761at2759"/>
<dbReference type="Gene3D" id="3.30.760.10">
    <property type="entry name" value="RNA Cap, Translation Initiation Factor Eif4e"/>
    <property type="match status" value="1"/>
</dbReference>
<feature type="compositionally biased region" description="Low complexity" evidence="2">
    <location>
        <begin position="16"/>
        <end position="42"/>
    </location>
</feature>
<dbReference type="PANTHER" id="PTHR11960">
    <property type="entry name" value="EUKARYOTIC TRANSLATION INITIATION FACTOR 4E RELATED"/>
    <property type="match status" value="1"/>
</dbReference>
<dbReference type="EMBL" id="BABT02000261">
    <property type="protein sequence ID" value="GAB00068.1"/>
    <property type="molecule type" value="Genomic_DNA"/>
</dbReference>
<proteinExistence type="inferred from homology"/>
<evidence type="ECO:0000313" key="4">
    <source>
        <dbReference type="Proteomes" id="UP000009131"/>
    </source>
</evidence>
<feature type="region of interest" description="Disordered" evidence="2">
    <location>
        <begin position="1"/>
        <end position="89"/>
    </location>
</feature>
<evidence type="ECO:0008006" key="5">
    <source>
        <dbReference type="Google" id="ProtNLM"/>
    </source>
</evidence>
<evidence type="ECO:0000256" key="1">
    <source>
        <dbReference type="RuleBase" id="RU004374"/>
    </source>
</evidence>
<evidence type="ECO:0000256" key="2">
    <source>
        <dbReference type="SAM" id="MobiDB-lite"/>
    </source>
</evidence>
<gene>
    <name evidence="3" type="primary">Mo06770</name>
    <name evidence="3" type="ORF">E5Q_06770</name>
</gene>
<dbReference type="HOGENOM" id="CLU_797132_0_0_1"/>
<dbReference type="InParanoid" id="G7EB57"/>
<keyword evidence="4" id="KW-1185">Reference proteome</keyword>
<dbReference type="SUPFAM" id="SSF55418">
    <property type="entry name" value="eIF4e-like"/>
    <property type="match status" value="1"/>
</dbReference>
<dbReference type="GO" id="GO:0000340">
    <property type="term" value="F:RNA 7-methylguanosine cap binding"/>
    <property type="evidence" value="ECO:0007669"/>
    <property type="project" value="TreeGrafter"/>
</dbReference>
<reference evidence="3 4" key="1">
    <citation type="journal article" date="2011" name="J. Gen. Appl. Microbiol.">
        <title>Draft genome sequencing of the enigmatic basidiomycete Mixia osmundae.</title>
        <authorList>
            <person name="Nishida H."/>
            <person name="Nagatsuka Y."/>
            <person name="Sugiyama J."/>
        </authorList>
    </citation>
    <scope>NUCLEOTIDE SEQUENCE [LARGE SCALE GENOMIC DNA]</scope>
    <source>
        <strain evidence="4">CBS 9802 / IAM 14324 / JCM 22182 / KY 12970</strain>
    </source>
</reference>
<feature type="compositionally biased region" description="Polar residues" evidence="2">
    <location>
        <begin position="67"/>
        <end position="79"/>
    </location>
</feature>
<comment type="similarity">
    <text evidence="1">Belongs to the eukaryotic initiation factor 4E family.</text>
</comment>